<dbReference type="PANTHER" id="PTHR36488">
    <property type="entry name" value="CASP-LIKE PROTEIN 1U1"/>
    <property type="match status" value="1"/>
</dbReference>
<feature type="transmembrane region" description="Helical" evidence="8">
    <location>
        <begin position="138"/>
        <end position="171"/>
    </location>
</feature>
<dbReference type="AlphaFoldDB" id="A0A3Q7YAU3"/>
<name>A0A3Q7YAU3_CICAR</name>
<evidence type="ECO:0000256" key="3">
    <source>
        <dbReference type="ARBA" id="ARBA00011489"/>
    </source>
</evidence>
<evidence type="ECO:0000256" key="7">
    <source>
        <dbReference type="ARBA" id="ARBA00023136"/>
    </source>
</evidence>
<evidence type="ECO:0000256" key="8">
    <source>
        <dbReference type="RuleBase" id="RU361233"/>
    </source>
</evidence>
<dbReference type="InterPro" id="IPR006459">
    <property type="entry name" value="CASP/CASPL"/>
</dbReference>
<reference evidence="11" key="2">
    <citation type="submission" date="2025-08" db="UniProtKB">
        <authorList>
            <consortium name="RefSeq"/>
        </authorList>
    </citation>
    <scope>IDENTIFICATION</scope>
    <source>
        <tissue evidence="11">Etiolated seedlings</tissue>
    </source>
</reference>
<evidence type="ECO:0000256" key="1">
    <source>
        <dbReference type="ARBA" id="ARBA00004651"/>
    </source>
</evidence>
<feature type="domain" description="Casparian strip membrane protein" evidence="9">
    <location>
        <begin position="109"/>
        <end position="203"/>
    </location>
</feature>
<evidence type="ECO:0000313" key="11">
    <source>
        <dbReference type="RefSeq" id="XP_027189982.1"/>
    </source>
</evidence>
<evidence type="ECO:0000256" key="6">
    <source>
        <dbReference type="ARBA" id="ARBA00022989"/>
    </source>
</evidence>
<keyword evidence="6 8" id="KW-1133">Transmembrane helix</keyword>
<keyword evidence="5 8" id="KW-0812">Transmembrane</keyword>
<keyword evidence="7 8" id="KW-0472">Membrane</keyword>
<comment type="subcellular location">
    <subcellularLocation>
        <location evidence="1 8">Cell membrane</location>
        <topology evidence="1 8">Multi-pass membrane protein</topology>
    </subcellularLocation>
</comment>
<keyword evidence="4 8" id="KW-1003">Cell membrane</keyword>
<comment type="similarity">
    <text evidence="2 8">Belongs to the Casparian strip membrane proteins (CASP) family.</text>
</comment>
<organism evidence="10 11">
    <name type="scientific">Cicer arietinum</name>
    <name type="common">Chickpea</name>
    <name type="synonym">Garbanzo</name>
    <dbReference type="NCBI Taxonomy" id="3827"/>
    <lineage>
        <taxon>Eukaryota</taxon>
        <taxon>Viridiplantae</taxon>
        <taxon>Streptophyta</taxon>
        <taxon>Embryophyta</taxon>
        <taxon>Tracheophyta</taxon>
        <taxon>Spermatophyta</taxon>
        <taxon>Magnoliopsida</taxon>
        <taxon>eudicotyledons</taxon>
        <taxon>Gunneridae</taxon>
        <taxon>Pentapetalae</taxon>
        <taxon>rosids</taxon>
        <taxon>fabids</taxon>
        <taxon>Fabales</taxon>
        <taxon>Fabaceae</taxon>
        <taxon>Papilionoideae</taxon>
        <taxon>50 kb inversion clade</taxon>
        <taxon>NPAAA clade</taxon>
        <taxon>Hologalegina</taxon>
        <taxon>IRL clade</taxon>
        <taxon>Cicereae</taxon>
        <taxon>Cicer</taxon>
    </lineage>
</organism>
<feature type="domain" description="Casparian strip membrane protein" evidence="9">
    <location>
        <begin position="30"/>
        <end position="91"/>
    </location>
</feature>
<protein>
    <recommendedName>
        <fullName evidence="8">CASP-like protein</fullName>
    </recommendedName>
</protein>
<dbReference type="GO" id="GO:0005886">
    <property type="term" value="C:plasma membrane"/>
    <property type="evidence" value="ECO:0007669"/>
    <property type="project" value="UniProtKB-SubCell"/>
</dbReference>
<evidence type="ECO:0000256" key="2">
    <source>
        <dbReference type="ARBA" id="ARBA00007651"/>
    </source>
</evidence>
<evidence type="ECO:0000313" key="10">
    <source>
        <dbReference type="Proteomes" id="UP000087171"/>
    </source>
</evidence>
<dbReference type="Proteomes" id="UP000087171">
    <property type="component" value="Chromosome Ca1"/>
</dbReference>
<proteinExistence type="inferred from homology"/>
<gene>
    <name evidence="11" type="primary">LOC101496132</name>
</gene>
<evidence type="ECO:0000256" key="4">
    <source>
        <dbReference type="ARBA" id="ARBA00022475"/>
    </source>
</evidence>
<dbReference type="InterPro" id="IPR006702">
    <property type="entry name" value="CASP_dom"/>
</dbReference>
<feature type="transmembrane region" description="Helical" evidence="8">
    <location>
        <begin position="191"/>
        <end position="211"/>
    </location>
</feature>
<dbReference type="Pfam" id="PF04535">
    <property type="entry name" value="CASP_dom"/>
    <property type="match status" value="2"/>
</dbReference>
<dbReference type="PANTHER" id="PTHR36488:SF8">
    <property type="entry name" value="CASP-LIKE PROTEIN 1U1"/>
    <property type="match status" value="1"/>
</dbReference>
<evidence type="ECO:0000256" key="5">
    <source>
        <dbReference type="ARBA" id="ARBA00022692"/>
    </source>
</evidence>
<dbReference type="STRING" id="3827.A0A3Q7YAU3"/>
<feature type="transmembrane region" description="Helical" evidence="8">
    <location>
        <begin position="106"/>
        <end position="131"/>
    </location>
</feature>
<reference evidence="10" key="1">
    <citation type="journal article" date="2013" name="Nat. Biotechnol.">
        <title>Draft genome sequence of chickpea (Cicer arietinum) provides a resource for trait improvement.</title>
        <authorList>
            <person name="Varshney R.K."/>
            <person name="Song C."/>
            <person name="Saxena R.K."/>
            <person name="Azam S."/>
            <person name="Yu S."/>
            <person name="Sharpe A.G."/>
            <person name="Cannon S."/>
            <person name="Baek J."/>
            <person name="Rosen B.D."/>
            <person name="Tar'an B."/>
            <person name="Millan T."/>
            <person name="Zhang X."/>
            <person name="Ramsay L.D."/>
            <person name="Iwata A."/>
            <person name="Wang Y."/>
            <person name="Nelson W."/>
            <person name="Farmer A.D."/>
            <person name="Gaur P.M."/>
            <person name="Soderlund C."/>
            <person name="Penmetsa R.V."/>
            <person name="Xu C."/>
            <person name="Bharti A.K."/>
            <person name="He W."/>
            <person name="Winter P."/>
            <person name="Zhao S."/>
            <person name="Hane J.K."/>
            <person name="Carrasquilla-Garcia N."/>
            <person name="Condie J.A."/>
            <person name="Upadhyaya H.D."/>
            <person name="Luo M.C."/>
            <person name="Thudi M."/>
            <person name="Gowda C.L."/>
            <person name="Singh N.P."/>
            <person name="Lichtenzveig J."/>
            <person name="Gali K.K."/>
            <person name="Rubio J."/>
            <person name="Nadarajan N."/>
            <person name="Dolezel J."/>
            <person name="Bansal K.C."/>
            <person name="Xu X."/>
            <person name="Edwards D."/>
            <person name="Zhang G."/>
            <person name="Kahl G."/>
            <person name="Gil J."/>
            <person name="Singh K.B."/>
            <person name="Datta S.K."/>
            <person name="Jackson S.A."/>
            <person name="Wang J."/>
            <person name="Cook D.R."/>
        </authorList>
    </citation>
    <scope>NUCLEOTIDE SEQUENCE [LARGE SCALE GENOMIC DNA]</scope>
    <source>
        <strain evidence="10">cv. CDC Frontier</strain>
    </source>
</reference>
<accession>A0A3Q7YAU3</accession>
<sequence length="218" mass="23816">MERHSTKNMSHEDKEIGEVKVAKSAREGNCDLLLRLCALVLTLVATVVIGVDKQTTIVPIKFAESLPPLEVPVTAKWNYMSAYVVPLNLNAFIFSVSGQFNPTIHFGIWFFVVANGIACGYATSSLLITLAMGHKSKYLVTLVSMLDILMVALLFSSNGAALGVGVIAKLGNSHVRWNKVCNVFDKFCDQLAASCLISLLGSITFLLLVMLRLHSRRT</sequence>
<dbReference type="NCBIfam" id="TIGR01569">
    <property type="entry name" value="A_tha_TIGR01569"/>
    <property type="match status" value="1"/>
</dbReference>
<dbReference type="OrthoDB" id="1898688at2759"/>
<evidence type="ECO:0000259" key="9">
    <source>
        <dbReference type="Pfam" id="PF04535"/>
    </source>
</evidence>
<feature type="transmembrane region" description="Helical" evidence="8">
    <location>
        <begin position="32"/>
        <end position="51"/>
    </location>
</feature>
<keyword evidence="10" id="KW-1185">Reference proteome</keyword>
<dbReference type="InterPro" id="IPR044173">
    <property type="entry name" value="CASPL"/>
</dbReference>
<dbReference type="RefSeq" id="XP_027189982.1">
    <property type="nucleotide sequence ID" value="XM_027334181.1"/>
</dbReference>
<comment type="subunit">
    <text evidence="3 8">Homodimer and heterodimers.</text>
</comment>